<dbReference type="InterPro" id="IPR049251">
    <property type="entry name" value="DUF6884"/>
</dbReference>
<gene>
    <name evidence="2" type="ORF">HT576_08920</name>
</gene>
<sequence>MTKTLALVGCGSEKRDKQTEAKSLYTSTYFAKKRQWAEGCDTWRILSAEHGVVYPATVLEPYDTAMADLSDEQTDEWATDVMADLRPQLSSFDEVVVLAGRDYFDPISDELRQVAPTVQWPFKGKRLFEQMEWLEKTSPPDQSTLGSFG</sequence>
<proteinExistence type="predicted"/>
<dbReference type="Pfam" id="PF21818">
    <property type="entry name" value="DUF6884"/>
    <property type="match status" value="1"/>
</dbReference>
<evidence type="ECO:0000313" key="3">
    <source>
        <dbReference type="Proteomes" id="UP000728647"/>
    </source>
</evidence>
<name>A0A8J8GNM7_9EURY</name>
<evidence type="ECO:0000313" key="2">
    <source>
        <dbReference type="EMBL" id="NUB91142.1"/>
    </source>
</evidence>
<organism evidence="2 3">
    <name type="scientific">Haloterrigena gelatinilytica</name>
    <dbReference type="NCBI Taxonomy" id="2741724"/>
    <lineage>
        <taxon>Archaea</taxon>
        <taxon>Methanobacteriati</taxon>
        <taxon>Methanobacteriota</taxon>
        <taxon>Stenosarchaea group</taxon>
        <taxon>Halobacteria</taxon>
        <taxon>Halobacteriales</taxon>
        <taxon>Natrialbaceae</taxon>
        <taxon>Haloterrigena</taxon>
    </lineage>
</organism>
<evidence type="ECO:0000259" key="1">
    <source>
        <dbReference type="Pfam" id="PF21818"/>
    </source>
</evidence>
<dbReference type="EMBL" id="JABURA010000001">
    <property type="protein sequence ID" value="NUB91142.1"/>
    <property type="molecule type" value="Genomic_DNA"/>
</dbReference>
<dbReference type="OrthoDB" id="206471at2157"/>
<protein>
    <recommendedName>
        <fullName evidence="1">DUF6884 domain-containing protein</fullName>
    </recommendedName>
</protein>
<dbReference type="AlphaFoldDB" id="A0A8J8GNM7"/>
<dbReference type="RefSeq" id="WP_174701807.1">
    <property type="nucleotide sequence ID" value="NZ_JABURA010000001.1"/>
</dbReference>
<accession>A0A8J8GNM7</accession>
<feature type="domain" description="DUF6884" evidence="1">
    <location>
        <begin position="6"/>
        <end position="135"/>
    </location>
</feature>
<reference evidence="2" key="1">
    <citation type="submission" date="2020-06" db="EMBL/GenBank/DDBJ databases">
        <title>Haloterrigena sp. nov., an extremely halophilic archaeon isolated from a saline sediment.</title>
        <authorList>
            <person name="Liu B.-B."/>
        </authorList>
    </citation>
    <scope>NUCLEOTIDE SEQUENCE</scope>
    <source>
        <strain evidence="2">SYSU A121-1</strain>
    </source>
</reference>
<comment type="caution">
    <text evidence="2">The sequence shown here is derived from an EMBL/GenBank/DDBJ whole genome shotgun (WGS) entry which is preliminary data.</text>
</comment>
<dbReference type="Proteomes" id="UP000728647">
    <property type="component" value="Unassembled WGS sequence"/>
</dbReference>